<reference evidence="1" key="1">
    <citation type="submission" date="2021-02" db="EMBL/GenBank/DDBJ databases">
        <authorList>
            <person name="Dougan E. K."/>
            <person name="Rhodes N."/>
            <person name="Thang M."/>
            <person name="Chan C."/>
        </authorList>
    </citation>
    <scope>NUCLEOTIDE SEQUENCE</scope>
</reference>
<protein>
    <submittedName>
        <fullName evidence="1">Uncharacterized protein</fullName>
    </submittedName>
</protein>
<keyword evidence="2" id="KW-1185">Reference proteome</keyword>
<name>A0A812IV19_SYMPI</name>
<gene>
    <name evidence="1" type="ORF">SPIL2461_LOCUS1061</name>
</gene>
<organism evidence="1 2">
    <name type="scientific">Symbiodinium pilosum</name>
    <name type="common">Dinoflagellate</name>
    <dbReference type="NCBI Taxonomy" id="2952"/>
    <lineage>
        <taxon>Eukaryota</taxon>
        <taxon>Sar</taxon>
        <taxon>Alveolata</taxon>
        <taxon>Dinophyceae</taxon>
        <taxon>Suessiales</taxon>
        <taxon>Symbiodiniaceae</taxon>
        <taxon>Symbiodinium</taxon>
    </lineage>
</organism>
<evidence type="ECO:0000313" key="1">
    <source>
        <dbReference type="EMBL" id="CAE7180631.1"/>
    </source>
</evidence>
<comment type="caution">
    <text evidence="1">The sequence shown here is derived from an EMBL/GenBank/DDBJ whole genome shotgun (WGS) entry which is preliminary data.</text>
</comment>
<dbReference type="AlphaFoldDB" id="A0A812IV19"/>
<sequence length="64" mass="6503">PGLARESSGEYSAYSVFNKGPCASAFGMGGHFKGSATFSASFVQSSSTQSNAGRPDLPPFLPVG</sequence>
<accession>A0A812IV19</accession>
<proteinExistence type="predicted"/>
<dbReference type="EMBL" id="CAJNIZ010001003">
    <property type="protein sequence ID" value="CAE7180631.1"/>
    <property type="molecule type" value="Genomic_DNA"/>
</dbReference>
<feature type="non-terminal residue" evidence="1">
    <location>
        <position position="64"/>
    </location>
</feature>
<evidence type="ECO:0000313" key="2">
    <source>
        <dbReference type="Proteomes" id="UP000649617"/>
    </source>
</evidence>
<dbReference type="Proteomes" id="UP000649617">
    <property type="component" value="Unassembled WGS sequence"/>
</dbReference>